<gene>
    <name evidence="1" type="ORF">Lsha_2010</name>
</gene>
<dbReference type="EC" id="6.2.1.30" evidence="1"/>
<dbReference type="PATRIC" id="fig|1122169.6.peg.2296"/>
<reference evidence="1 2" key="1">
    <citation type="submission" date="2015-11" db="EMBL/GenBank/DDBJ databases">
        <title>Genomic analysis of 38 Legionella species identifies large and diverse effector repertoires.</title>
        <authorList>
            <person name="Burstein D."/>
            <person name="Amaro F."/>
            <person name="Zusman T."/>
            <person name="Lifshitz Z."/>
            <person name="Cohen O."/>
            <person name="Gilbert J.A."/>
            <person name="Pupko T."/>
            <person name="Shuman H.A."/>
            <person name="Segal G."/>
        </authorList>
    </citation>
    <scope>NUCLEOTIDE SEQUENCE [LARGE SCALE GENOMIC DNA]</scope>
    <source>
        <strain evidence="1 2">ATCC 49655</strain>
    </source>
</reference>
<name>A0A0W0YQF4_9GAMM</name>
<dbReference type="AlphaFoldDB" id="A0A0W0YQF4"/>
<keyword evidence="2" id="KW-1185">Reference proteome</keyword>
<dbReference type="STRING" id="1122169.Lsha_2010"/>
<dbReference type="GO" id="GO:0047475">
    <property type="term" value="F:phenylacetate-CoA ligase activity"/>
    <property type="evidence" value="ECO:0007669"/>
    <property type="project" value="UniProtKB-EC"/>
</dbReference>
<dbReference type="PANTHER" id="PTHR36932:SF1">
    <property type="entry name" value="CAPSULAR POLYSACCHARIDE BIOSYNTHESIS PROTEIN"/>
    <property type="match status" value="1"/>
</dbReference>
<dbReference type="Proteomes" id="UP000054600">
    <property type="component" value="Unassembled WGS sequence"/>
</dbReference>
<proteinExistence type="predicted"/>
<protein>
    <submittedName>
        <fullName evidence="1">Phenylacetate-coenzyme A ligase</fullName>
        <ecNumber evidence="1">6.2.1.30</ecNumber>
    </submittedName>
</protein>
<dbReference type="PANTHER" id="PTHR36932">
    <property type="entry name" value="CAPSULAR POLYSACCHARIDE BIOSYNTHESIS PROTEIN"/>
    <property type="match status" value="1"/>
</dbReference>
<organism evidence="1 2">
    <name type="scientific">Legionella shakespearei DSM 23087</name>
    <dbReference type="NCBI Taxonomy" id="1122169"/>
    <lineage>
        <taxon>Bacteria</taxon>
        <taxon>Pseudomonadati</taxon>
        <taxon>Pseudomonadota</taxon>
        <taxon>Gammaproteobacteria</taxon>
        <taxon>Legionellales</taxon>
        <taxon>Legionellaceae</taxon>
        <taxon>Legionella</taxon>
    </lineage>
</organism>
<dbReference type="eggNOG" id="COG1541">
    <property type="taxonomic scope" value="Bacteria"/>
</dbReference>
<dbReference type="Gene3D" id="3.40.50.12780">
    <property type="entry name" value="N-terminal domain of ligase-like"/>
    <property type="match status" value="1"/>
</dbReference>
<dbReference type="SUPFAM" id="SSF56801">
    <property type="entry name" value="Acetyl-CoA synthetase-like"/>
    <property type="match status" value="1"/>
</dbReference>
<comment type="caution">
    <text evidence="1">The sequence shown here is derived from an EMBL/GenBank/DDBJ whole genome shotgun (WGS) entry which is preliminary data.</text>
</comment>
<dbReference type="InterPro" id="IPR042099">
    <property type="entry name" value="ANL_N_sf"/>
</dbReference>
<keyword evidence="1" id="KW-0436">Ligase</keyword>
<dbReference type="OrthoDB" id="580775at2"/>
<evidence type="ECO:0000313" key="1">
    <source>
        <dbReference type="EMBL" id="KTD59083.1"/>
    </source>
</evidence>
<dbReference type="InterPro" id="IPR053158">
    <property type="entry name" value="CapK_Type1_Caps_Biosynth"/>
</dbReference>
<dbReference type="EMBL" id="LNYW01000051">
    <property type="protein sequence ID" value="KTD59083.1"/>
    <property type="molecule type" value="Genomic_DNA"/>
</dbReference>
<evidence type="ECO:0000313" key="2">
    <source>
        <dbReference type="Proteomes" id="UP000054600"/>
    </source>
</evidence>
<accession>A0A0W0YQF4</accession>
<sequence>MRSTIPGIVWPEIISPMAAQLYYQLAHFDVTEKLPEANIKEFQFRQLTTLFNFARQFVPYYQEKFAHLPFISDWHDLANLWEELPILTRTDIQQADSALFAEKVPPGHEPSELLSTSGSTGHPVTIKGNVATQFFWNAISLRNHLWHKDEFNKSFATIRYGFYETAKDNPAAPPQGTSYQHWSPATYAFGETGTCYHLSFCSVEEEAEWLLRVNPDYLNCNPSTLKAIIGYFAQHGKKPDKLKKVHTHSEIVEPSLRTLVKEILGISLIDNYSAKETGYIALQCPESDHYHIQSENILVEILNDQGKPCAVNEPGKVIVTPLHNFSSPLIRYQIGDYAIPGEPCVCGRTLPILKQVLGRQRNMLHLPDGRQVWPSFANNGVRLMDLFSNRQFQVVQKSLMELEVNLTGKHFTSLEEDQLREKLMMIFEHPFNFIFNYVNEIPRSTGGKFEDFKSEC</sequence>